<accession>A0A382Z7V7</accession>
<name>A0A382Z7V7_9ZZZZ</name>
<feature type="region of interest" description="Disordered" evidence="1">
    <location>
        <begin position="9"/>
        <end position="38"/>
    </location>
</feature>
<dbReference type="EMBL" id="UINC01181734">
    <property type="protein sequence ID" value="SVD91576.1"/>
    <property type="molecule type" value="Genomic_DNA"/>
</dbReference>
<evidence type="ECO:0000256" key="1">
    <source>
        <dbReference type="SAM" id="MobiDB-lite"/>
    </source>
</evidence>
<feature type="compositionally biased region" description="Basic and acidic residues" evidence="1">
    <location>
        <begin position="25"/>
        <end position="38"/>
    </location>
</feature>
<sequence length="38" mass="4256">VKTLTRLTVIGEGLSGDPRGGSDWSGHEQVQRQRLEEY</sequence>
<reference evidence="2" key="1">
    <citation type="submission" date="2018-05" db="EMBL/GenBank/DDBJ databases">
        <authorList>
            <person name="Lanie J.A."/>
            <person name="Ng W.-L."/>
            <person name="Kazmierczak K.M."/>
            <person name="Andrzejewski T.M."/>
            <person name="Davidsen T.M."/>
            <person name="Wayne K.J."/>
            <person name="Tettelin H."/>
            <person name="Glass J.I."/>
            <person name="Rusch D."/>
            <person name="Podicherti R."/>
            <person name="Tsui H.-C.T."/>
            <person name="Winkler M.E."/>
        </authorList>
    </citation>
    <scope>NUCLEOTIDE SEQUENCE</scope>
</reference>
<feature type="non-terminal residue" evidence="2">
    <location>
        <position position="1"/>
    </location>
</feature>
<feature type="non-terminal residue" evidence="2">
    <location>
        <position position="38"/>
    </location>
</feature>
<gene>
    <name evidence="2" type="ORF">METZ01_LOCUS444430</name>
</gene>
<evidence type="ECO:0000313" key="2">
    <source>
        <dbReference type="EMBL" id="SVD91576.1"/>
    </source>
</evidence>
<protein>
    <submittedName>
        <fullName evidence="2">Uncharacterized protein</fullName>
    </submittedName>
</protein>
<dbReference type="AlphaFoldDB" id="A0A382Z7V7"/>
<organism evidence="2">
    <name type="scientific">marine metagenome</name>
    <dbReference type="NCBI Taxonomy" id="408172"/>
    <lineage>
        <taxon>unclassified sequences</taxon>
        <taxon>metagenomes</taxon>
        <taxon>ecological metagenomes</taxon>
    </lineage>
</organism>
<proteinExistence type="predicted"/>